<comment type="cofactor">
    <cofactor evidence="4">
        <name>Mg(2+)</name>
        <dbReference type="ChEBI" id="CHEBI:18420"/>
    </cofactor>
    <text evidence="4">Binds 1 Mg(2+) ion.</text>
</comment>
<feature type="binding site" evidence="4">
    <location>
        <position position="36"/>
    </location>
    <ligand>
        <name>Zn(2+)</name>
        <dbReference type="ChEBI" id="CHEBI:29105"/>
        <label>2</label>
    </ligand>
</feature>
<keyword evidence="6" id="KW-0732">Signal</keyword>
<dbReference type="AlphaFoldDB" id="A0A9W8X339"/>
<evidence type="ECO:0000313" key="8">
    <source>
        <dbReference type="Proteomes" id="UP001140562"/>
    </source>
</evidence>
<gene>
    <name evidence="7" type="ORF">N0V87_003000</name>
</gene>
<dbReference type="InterPro" id="IPR001952">
    <property type="entry name" value="Alkaline_phosphatase"/>
</dbReference>
<dbReference type="SUPFAM" id="SSF53649">
    <property type="entry name" value="Alkaline phosphatase-like"/>
    <property type="match status" value="1"/>
</dbReference>
<feature type="binding site" evidence="4">
    <location>
        <position position="126"/>
    </location>
    <ligand>
        <name>Mg(2+)</name>
        <dbReference type="ChEBI" id="CHEBI:18420"/>
    </ligand>
</feature>
<feature type="binding site" evidence="4">
    <location>
        <position position="36"/>
    </location>
    <ligand>
        <name>Mg(2+)</name>
        <dbReference type="ChEBI" id="CHEBI:18420"/>
    </ligand>
</feature>
<dbReference type="PANTHER" id="PTHR11596">
    <property type="entry name" value="ALKALINE PHOSPHATASE"/>
    <property type="match status" value="1"/>
</dbReference>
<accession>A0A9W8X339</accession>
<dbReference type="GO" id="GO:0004035">
    <property type="term" value="F:alkaline phosphatase activity"/>
    <property type="evidence" value="ECO:0007669"/>
    <property type="project" value="UniProtKB-EC"/>
</dbReference>
<evidence type="ECO:0000313" key="7">
    <source>
        <dbReference type="EMBL" id="KAJ4339800.1"/>
    </source>
</evidence>
<proteinExistence type="inferred from homology"/>
<evidence type="ECO:0000256" key="1">
    <source>
        <dbReference type="ARBA" id="ARBA00012647"/>
    </source>
</evidence>
<evidence type="ECO:0000256" key="3">
    <source>
        <dbReference type="PIRSR" id="PIRSR601952-1"/>
    </source>
</evidence>
<feature type="chain" id="PRO_5040985071" description="alkaline phosphatase" evidence="6">
    <location>
        <begin position="21"/>
        <end position="640"/>
    </location>
</feature>
<feature type="binding site" evidence="4">
    <location>
        <position position="128"/>
    </location>
    <ligand>
        <name>Mg(2+)</name>
        <dbReference type="ChEBI" id="CHEBI:18420"/>
    </ligand>
</feature>
<dbReference type="Gene3D" id="1.10.1200.140">
    <property type="entry name" value="Alkaline phosphatase, crown domain"/>
    <property type="match status" value="1"/>
</dbReference>
<feature type="binding site" evidence="4">
    <location>
        <position position="280"/>
    </location>
    <ligand>
        <name>Zn(2+)</name>
        <dbReference type="ChEBI" id="CHEBI:29105"/>
        <label>2</label>
    </ligand>
</feature>
<comment type="similarity">
    <text evidence="5">Belongs to the alkaline phosphatase family.</text>
</comment>
<dbReference type="GO" id="GO:0046872">
    <property type="term" value="F:metal ion binding"/>
    <property type="evidence" value="ECO:0007669"/>
    <property type="project" value="UniProtKB-KW"/>
</dbReference>
<dbReference type="Gene3D" id="3.40.720.10">
    <property type="entry name" value="Alkaline Phosphatase, subunit A"/>
    <property type="match status" value="1"/>
</dbReference>
<evidence type="ECO:0000256" key="2">
    <source>
        <dbReference type="ARBA" id="ARBA00022553"/>
    </source>
</evidence>
<dbReference type="GO" id="GO:0000329">
    <property type="term" value="C:fungal-type vacuole membrane"/>
    <property type="evidence" value="ECO:0007669"/>
    <property type="project" value="TreeGrafter"/>
</dbReference>
<keyword evidence="4" id="KW-0479">Metal-binding</keyword>
<dbReference type="EMBL" id="JAPEUV010000020">
    <property type="protein sequence ID" value="KAJ4339800.1"/>
    <property type="molecule type" value="Genomic_DNA"/>
</dbReference>
<feature type="binding site" evidence="4">
    <location>
        <position position="323"/>
    </location>
    <ligand>
        <name>Zn(2+)</name>
        <dbReference type="ChEBI" id="CHEBI:29105"/>
        <label>2</label>
    </ligand>
</feature>
<dbReference type="InterPro" id="IPR017850">
    <property type="entry name" value="Alkaline_phosphatase_core_sf"/>
</dbReference>
<dbReference type="Proteomes" id="UP001140562">
    <property type="component" value="Unassembled WGS sequence"/>
</dbReference>
<feature type="binding site" evidence="4">
    <location>
        <position position="272"/>
    </location>
    <ligand>
        <name>Mg(2+)</name>
        <dbReference type="ChEBI" id="CHEBI:18420"/>
    </ligand>
</feature>
<dbReference type="PRINTS" id="PR00113">
    <property type="entry name" value="ALKPHPHTASE"/>
</dbReference>
<feature type="active site" description="Phosphoserine intermediate" evidence="3">
    <location>
        <position position="89"/>
    </location>
</feature>
<feature type="binding site" evidence="4">
    <location>
        <position position="412"/>
    </location>
    <ligand>
        <name>Zn(2+)</name>
        <dbReference type="ChEBI" id="CHEBI:29105"/>
        <label>2</label>
    </ligand>
</feature>
<evidence type="ECO:0000256" key="6">
    <source>
        <dbReference type="SAM" id="SignalP"/>
    </source>
</evidence>
<evidence type="ECO:0000256" key="5">
    <source>
        <dbReference type="RuleBase" id="RU003946"/>
    </source>
</evidence>
<dbReference type="SMART" id="SM00098">
    <property type="entry name" value="alkPPc"/>
    <property type="match status" value="1"/>
</dbReference>
<evidence type="ECO:0000256" key="4">
    <source>
        <dbReference type="PIRSR" id="PIRSR601952-2"/>
    </source>
</evidence>
<dbReference type="OrthoDB" id="7392499at2759"/>
<feature type="binding site" evidence="4">
    <location>
        <position position="284"/>
    </location>
    <ligand>
        <name>Zn(2+)</name>
        <dbReference type="ChEBI" id="CHEBI:29105"/>
        <label>2</label>
    </ligand>
</feature>
<organism evidence="7 8">
    <name type="scientific">Didymella glomerata</name>
    <dbReference type="NCBI Taxonomy" id="749621"/>
    <lineage>
        <taxon>Eukaryota</taxon>
        <taxon>Fungi</taxon>
        <taxon>Dikarya</taxon>
        <taxon>Ascomycota</taxon>
        <taxon>Pezizomycotina</taxon>
        <taxon>Dothideomycetes</taxon>
        <taxon>Pleosporomycetidae</taxon>
        <taxon>Pleosporales</taxon>
        <taxon>Pleosporineae</taxon>
        <taxon>Didymellaceae</taxon>
        <taxon>Didymella</taxon>
    </lineage>
</organism>
<keyword evidence="8" id="KW-1185">Reference proteome</keyword>
<feature type="signal peptide" evidence="6">
    <location>
        <begin position="1"/>
        <end position="20"/>
    </location>
</feature>
<name>A0A9W8X339_9PLEO</name>
<dbReference type="Pfam" id="PF00245">
    <property type="entry name" value="Alk_phosphatase"/>
    <property type="match status" value="1"/>
</dbReference>
<keyword evidence="4" id="KW-0460">Magnesium</keyword>
<comment type="caution">
    <text evidence="7">The sequence shown here is derived from an EMBL/GenBank/DDBJ whole genome shotgun (WGS) entry which is preliminary data.</text>
</comment>
<feature type="binding site" evidence="4">
    <location>
        <position position="322"/>
    </location>
    <ligand>
        <name>Zn(2+)</name>
        <dbReference type="ChEBI" id="CHEBI:29105"/>
        <label>2</label>
    </ligand>
</feature>
<sequence length="640" mass="70868">MQYALSLTFAGALLAHGASALWLLPTARNFIYIVPDGYGPASQTMARDYVSLLQNGENPKAPVSIQLPADQMVIGNVRTQASDNLITDSAATIAVDDDGQPVGSILEAAKMEGFKTGLVVTSTINHATPACYAAHVADRDSYEKIAEHEIGYSHPLGPQVDILMGGGRCYFKPKSDPTSCREDDIDLFGYAKEKGYRIMQNRTAFDELKKGTTKAAALPYIGLFNDDQMMYEIDRQQNPQQEPSLLEMVETALNSLDRATKWGFKGYFLMIEKSEASRIDHAGHANDPVGHLHDTIMYNDVMRFVREWIDKHQDTMMLSAADHECGGLTLNGFNPLPLKSASMTTERAAELWKNYNGTDKRAYLKNTILPGYGLGDLSETKIDTIFKNNKLASDLSSRLSKKAGVNWSTGGHTASDITLFGYGAGWRGGNLRADMAGNWDNTQLPGYIEGVLKVSMKKVTEKLRKAGSDTEASQKVYKSSLRSGREQYWRALKFKILGRIELSFANKGWFKLLGGSDNTAALYLHYNEVSSQARYLSRLSKSAQLYLRFRDPSDGYTGDTRGSILKRTACKTVIIDWILTIAFANIKHINNIRLTGETKFYESTRFDFEDDDTEAEDSGVNADALIPYNFEIAEGDGGDD</sequence>
<protein>
    <recommendedName>
        <fullName evidence="1">alkaline phosphatase</fullName>
        <ecNumber evidence="1">3.1.3.1</ecNumber>
    </recommendedName>
</protein>
<reference evidence="7" key="1">
    <citation type="submission" date="2022-10" db="EMBL/GenBank/DDBJ databases">
        <title>Tapping the CABI collections for fungal endophytes: first genome assemblies for Collariella, Neodidymelliopsis, Ascochyta clinopodiicola, Didymella pomorum, Didymosphaeria variabile, Neocosmospora piperis and Neocucurbitaria cava.</title>
        <authorList>
            <person name="Hill R."/>
        </authorList>
    </citation>
    <scope>NUCLEOTIDE SEQUENCE</scope>
    <source>
        <strain evidence="7">IMI 360193</strain>
    </source>
</reference>
<dbReference type="InterPro" id="IPR042085">
    <property type="entry name" value="Ap_crown"/>
</dbReference>
<comment type="cofactor">
    <cofactor evidence="4">
        <name>Zn(2+)</name>
        <dbReference type="ChEBI" id="CHEBI:29105"/>
    </cofactor>
    <text evidence="4">Binds 2 Zn(2+) ions.</text>
</comment>
<dbReference type="PANTHER" id="PTHR11596:SF5">
    <property type="entry name" value="ALKALINE PHOSPHATASE"/>
    <property type="match status" value="1"/>
</dbReference>
<keyword evidence="2" id="KW-0597">Phosphoprotein</keyword>
<dbReference type="CDD" id="cd16012">
    <property type="entry name" value="ALP"/>
    <property type="match status" value="1"/>
</dbReference>
<keyword evidence="4" id="KW-0862">Zinc</keyword>
<dbReference type="EC" id="3.1.3.1" evidence="1"/>